<dbReference type="OrthoDB" id="270639at2759"/>
<reference evidence="4 5" key="1">
    <citation type="submission" date="2018-08" db="EMBL/GenBank/DDBJ databases">
        <title>Draft genome of the lignicolous fungus Coniochaeta pulveracea.</title>
        <authorList>
            <person name="Borstlap C.J."/>
            <person name="De Witt R.N."/>
            <person name="Botha A."/>
            <person name="Volschenk H."/>
        </authorList>
    </citation>
    <scope>NUCLEOTIDE SEQUENCE [LARGE SCALE GENOMIC DNA]</scope>
    <source>
        <strain evidence="4 5">CAB683</strain>
    </source>
</reference>
<dbReference type="InterPro" id="IPR052104">
    <property type="entry name" value="Mito_Release_Factor_mL62"/>
</dbReference>
<dbReference type="SUPFAM" id="SSF75620">
    <property type="entry name" value="Release factor"/>
    <property type="match status" value="1"/>
</dbReference>
<dbReference type="Proteomes" id="UP000275385">
    <property type="component" value="Unassembled WGS sequence"/>
</dbReference>
<evidence type="ECO:0000259" key="3">
    <source>
        <dbReference type="Pfam" id="PF00472"/>
    </source>
</evidence>
<feature type="domain" description="Prokaryotic-type class I peptide chain release factors" evidence="3">
    <location>
        <begin position="77"/>
        <end position="198"/>
    </location>
</feature>
<feature type="compositionally biased region" description="Polar residues" evidence="2">
    <location>
        <begin position="69"/>
        <end position="81"/>
    </location>
</feature>
<keyword evidence="5" id="KW-1185">Reference proteome</keyword>
<name>A0A420Y997_9PEZI</name>
<organism evidence="4 5">
    <name type="scientific">Coniochaeta pulveracea</name>
    <dbReference type="NCBI Taxonomy" id="177199"/>
    <lineage>
        <taxon>Eukaryota</taxon>
        <taxon>Fungi</taxon>
        <taxon>Dikarya</taxon>
        <taxon>Ascomycota</taxon>
        <taxon>Pezizomycotina</taxon>
        <taxon>Sordariomycetes</taxon>
        <taxon>Sordariomycetidae</taxon>
        <taxon>Coniochaetales</taxon>
        <taxon>Coniochaetaceae</taxon>
        <taxon>Coniochaeta</taxon>
    </lineage>
</organism>
<feature type="compositionally biased region" description="Basic residues" evidence="2">
    <location>
        <begin position="194"/>
        <end position="206"/>
    </location>
</feature>
<dbReference type="InterPro" id="IPR045853">
    <property type="entry name" value="Pep_chain_release_fac_I_sf"/>
</dbReference>
<dbReference type="PANTHER" id="PTHR11075:SF54">
    <property type="entry name" value="LARGE RIBOSOMAL SUBUNIT PROTEIN ML62"/>
    <property type="match status" value="1"/>
</dbReference>
<protein>
    <recommendedName>
        <fullName evidence="3">Prokaryotic-type class I peptide chain release factors domain-containing protein</fullName>
    </recommendedName>
</protein>
<feature type="compositionally biased region" description="Basic and acidic residues" evidence="2">
    <location>
        <begin position="182"/>
        <end position="193"/>
    </location>
</feature>
<evidence type="ECO:0000256" key="2">
    <source>
        <dbReference type="SAM" id="MobiDB-lite"/>
    </source>
</evidence>
<dbReference type="GO" id="GO:0070126">
    <property type="term" value="P:mitochondrial translational termination"/>
    <property type="evidence" value="ECO:0007669"/>
    <property type="project" value="TreeGrafter"/>
</dbReference>
<dbReference type="PANTHER" id="PTHR11075">
    <property type="entry name" value="PEPTIDE CHAIN RELEASE FACTOR"/>
    <property type="match status" value="1"/>
</dbReference>
<evidence type="ECO:0000313" key="5">
    <source>
        <dbReference type="Proteomes" id="UP000275385"/>
    </source>
</evidence>
<sequence>MMFRYALRLRLCRHLARPPSSFVPHLAYTPSSPVQSATSVRLIRYQAYDDAFDQDELAEARQWRQSFQPSSLPKGQTTFARSSGPGGQHVNKTETKAITTWPISQLTPLLPKIMHSHLRASKYYTTQKDCLSFQAQDSRSRTANSEENVKKLWEEISRIYEEAVPSETSPEKRQKYAQLRKSATEARLKDKKMMGSKKASRKGRPE</sequence>
<dbReference type="Pfam" id="PF00472">
    <property type="entry name" value="RF-1"/>
    <property type="match status" value="1"/>
</dbReference>
<accession>A0A420Y997</accession>
<dbReference type="STRING" id="177199.A0A420Y997"/>
<dbReference type="GO" id="GO:0004045">
    <property type="term" value="F:peptidyl-tRNA hydrolase activity"/>
    <property type="evidence" value="ECO:0007669"/>
    <property type="project" value="TreeGrafter"/>
</dbReference>
<comment type="caution">
    <text evidence="4">The sequence shown here is derived from an EMBL/GenBank/DDBJ whole genome shotgun (WGS) entry which is preliminary data.</text>
</comment>
<evidence type="ECO:0000313" key="4">
    <source>
        <dbReference type="EMBL" id="RKU44468.1"/>
    </source>
</evidence>
<dbReference type="GO" id="GO:0016150">
    <property type="term" value="F:translation release factor activity, codon nonspecific"/>
    <property type="evidence" value="ECO:0007669"/>
    <property type="project" value="TreeGrafter"/>
</dbReference>
<feature type="region of interest" description="Disordered" evidence="2">
    <location>
        <begin position="163"/>
        <end position="206"/>
    </location>
</feature>
<dbReference type="InterPro" id="IPR000352">
    <property type="entry name" value="Pep_chain_release_fac_I"/>
</dbReference>
<dbReference type="Gene3D" id="3.30.160.20">
    <property type="match status" value="1"/>
</dbReference>
<comment type="similarity">
    <text evidence="1">Belongs to the prokaryotic/mitochondrial release factor family.</text>
</comment>
<dbReference type="GO" id="GO:0005762">
    <property type="term" value="C:mitochondrial large ribosomal subunit"/>
    <property type="evidence" value="ECO:0007669"/>
    <property type="project" value="TreeGrafter"/>
</dbReference>
<gene>
    <name evidence="4" type="ORF">DL546_002459</name>
</gene>
<proteinExistence type="inferred from homology"/>
<dbReference type="EMBL" id="QVQW01000030">
    <property type="protein sequence ID" value="RKU44468.1"/>
    <property type="molecule type" value="Genomic_DNA"/>
</dbReference>
<feature type="region of interest" description="Disordered" evidence="2">
    <location>
        <begin position="69"/>
        <end position="91"/>
    </location>
</feature>
<dbReference type="AlphaFoldDB" id="A0A420Y997"/>
<evidence type="ECO:0000256" key="1">
    <source>
        <dbReference type="ARBA" id="ARBA00010835"/>
    </source>
</evidence>